<organism evidence="2 3">
    <name type="scientific">Phytopseudomonas dryadis</name>
    <dbReference type="NCBI Taxonomy" id="2487520"/>
    <lineage>
        <taxon>Bacteria</taxon>
        <taxon>Pseudomonadati</taxon>
        <taxon>Pseudomonadota</taxon>
        <taxon>Gammaproteobacteria</taxon>
        <taxon>Pseudomonadales</taxon>
        <taxon>Pseudomonadaceae</taxon>
        <taxon>Phytopseudomonas</taxon>
    </lineage>
</organism>
<evidence type="ECO:0000313" key="3">
    <source>
        <dbReference type="Proteomes" id="UP000293172"/>
    </source>
</evidence>
<dbReference type="InterPro" id="IPR007384">
    <property type="entry name" value="UCP006257"/>
</dbReference>
<dbReference type="PANTHER" id="PTHR39586">
    <property type="entry name" value="CYTOPLASMIC PROTEIN-RELATED"/>
    <property type="match status" value="1"/>
</dbReference>
<dbReference type="AlphaFoldDB" id="A0A4Q9QZC0"/>
<dbReference type="PANTHER" id="PTHR39586:SF1">
    <property type="entry name" value="CYTOPLASMIC PROTEIN"/>
    <property type="match status" value="1"/>
</dbReference>
<dbReference type="OrthoDB" id="8794567at2"/>
<dbReference type="Pfam" id="PF04287">
    <property type="entry name" value="DUF446"/>
    <property type="match status" value="1"/>
</dbReference>
<dbReference type="RefSeq" id="WP_131198365.1">
    <property type="nucleotide sequence ID" value="NZ_QJUL01000020.1"/>
</dbReference>
<dbReference type="PIRSF" id="PIRSF006257">
    <property type="entry name" value="UCP006257"/>
    <property type="match status" value="1"/>
</dbReference>
<dbReference type="GO" id="GO:0044010">
    <property type="term" value="P:single-species biofilm formation"/>
    <property type="evidence" value="ECO:0007669"/>
    <property type="project" value="TreeGrafter"/>
</dbReference>
<dbReference type="Gene3D" id="1.20.1440.40">
    <property type="entry name" value="YqcC-like"/>
    <property type="match status" value="1"/>
</dbReference>
<evidence type="ECO:0000313" key="2">
    <source>
        <dbReference type="EMBL" id="TBU90955.1"/>
    </source>
</evidence>
<accession>A0A4Q9QZC0</accession>
<evidence type="ECO:0000259" key="1">
    <source>
        <dbReference type="Pfam" id="PF04287"/>
    </source>
</evidence>
<proteinExistence type="predicted"/>
<dbReference type="SUPFAM" id="SSF158452">
    <property type="entry name" value="YqcC-like"/>
    <property type="match status" value="1"/>
</dbReference>
<gene>
    <name evidence="2" type="ORF">DNK44_14965</name>
</gene>
<comment type="caution">
    <text evidence="2">The sequence shown here is derived from an EMBL/GenBank/DDBJ whole genome shotgun (WGS) entry which is preliminary data.</text>
</comment>
<protein>
    <submittedName>
        <fullName evidence="2">Pseudouridine synthase</fullName>
    </submittedName>
</protein>
<dbReference type="InterPro" id="IPR036814">
    <property type="entry name" value="YqcC-like_sf"/>
</dbReference>
<dbReference type="InterPro" id="IPR023376">
    <property type="entry name" value="YqcC-like_dom"/>
</dbReference>
<dbReference type="Proteomes" id="UP000293172">
    <property type="component" value="Unassembled WGS sequence"/>
</dbReference>
<reference evidence="2 3" key="1">
    <citation type="submission" date="2018-06" db="EMBL/GenBank/DDBJ databases">
        <title>Three novel Pseudomonas species isolated from symptomatic oak.</title>
        <authorList>
            <person name="Bueno-Gonzalez V."/>
            <person name="Brady C."/>
        </authorList>
    </citation>
    <scope>NUCLEOTIDE SEQUENCE [LARGE SCALE GENOMIC DNA]</scope>
    <source>
        <strain evidence="2 3">P6B</strain>
    </source>
</reference>
<sequence>MAASVALIADQLLLIERALRVQGWWEAQAPSAEALSSREPFCVDTLAFEQWLQWIFLPKMKSILESGADLPAVSGIQPMAEQVYGAGNRDAAELLEVLGEFDRLITAG</sequence>
<feature type="domain" description="YqcC-like" evidence="1">
    <location>
        <begin position="8"/>
        <end position="104"/>
    </location>
</feature>
<name>A0A4Q9QZC0_9GAMM</name>
<dbReference type="EMBL" id="QJUL01000020">
    <property type="protein sequence ID" value="TBU90955.1"/>
    <property type="molecule type" value="Genomic_DNA"/>
</dbReference>